<feature type="domain" description="Acyl-CoA dehydrogenase/oxidase C-terminal" evidence="8">
    <location>
        <begin position="267"/>
        <end position="415"/>
    </location>
</feature>
<dbReference type="InterPro" id="IPR050741">
    <property type="entry name" value="Acyl-CoA_dehydrogenase"/>
</dbReference>
<evidence type="ECO:0000256" key="2">
    <source>
        <dbReference type="ARBA" id="ARBA00009347"/>
    </source>
</evidence>
<dbReference type="Pfam" id="PF02770">
    <property type="entry name" value="Acyl-CoA_dh_M"/>
    <property type="match status" value="1"/>
</dbReference>
<evidence type="ECO:0000256" key="3">
    <source>
        <dbReference type="ARBA" id="ARBA00019125"/>
    </source>
</evidence>
<protein>
    <recommendedName>
        <fullName evidence="3">Medium-chain specific acyl-CoA dehydrogenase, mitochondrial</fullName>
    </recommendedName>
</protein>
<dbReference type="KEGG" id="bany:112048050"/>
<dbReference type="InterPro" id="IPR013786">
    <property type="entry name" value="AcylCoA_DH/ox_N"/>
</dbReference>
<dbReference type="RefSeq" id="XP_023941174.2">
    <property type="nucleotide sequence ID" value="XM_024085406.2"/>
</dbReference>
<comment type="similarity">
    <text evidence="2 7">Belongs to the acyl-CoA dehydrogenase family.</text>
</comment>
<evidence type="ECO:0000313" key="12">
    <source>
        <dbReference type="RefSeq" id="XP_023941174.2"/>
    </source>
</evidence>
<evidence type="ECO:0000256" key="1">
    <source>
        <dbReference type="ARBA" id="ARBA00001974"/>
    </source>
</evidence>
<keyword evidence="5 7" id="KW-0274">FAD</keyword>
<evidence type="ECO:0000313" key="11">
    <source>
        <dbReference type="Proteomes" id="UP001652582"/>
    </source>
</evidence>
<evidence type="ECO:0000259" key="8">
    <source>
        <dbReference type="Pfam" id="PF00441"/>
    </source>
</evidence>
<accession>A0A6J1N2S0</accession>
<evidence type="ECO:0000256" key="4">
    <source>
        <dbReference type="ARBA" id="ARBA00022630"/>
    </source>
</evidence>
<sequence length="423" mass="45858">MNPLTQIVRATRPIYRNLSTSATRSSAAKPIPTTGLCFELNDEQKALQDLARKFTREEIIPVAAQYDKSGEYPWPIIKKAWEVGLMNGHVPEHCGGIGNFGVFDECIVADEFAFGCSGICTAIGSSGLGQTPVIIAGNKEQQKKYLGRLIEEPLVAAYGVTEPGAGSDVAGIKTRAEKKGDEWILNGQKMWITNGGVANWYFVLARTNPDPKCPASKAFTGFIVEREWPGVVPGRKEQNMGQRASDTRGITFEDVRIPKENVLIGEGAGFKIAMGAFDKTRPPVAAGATGLAARALHEATKYSLERKTFGVPIAQHQAVAFMLADMAIGVESARLAWQKAAWMVDHGQKNTVMASVAKAYASEVANKAATDAVQVFGGNGFNTEYPVEKLMRDAKIYQIYEGTSQIQRLIISRELLIAAKQSA</sequence>
<dbReference type="InterPro" id="IPR006091">
    <property type="entry name" value="Acyl-CoA_Oxase/DH_mid-dom"/>
</dbReference>
<dbReference type="SUPFAM" id="SSF47203">
    <property type="entry name" value="Acyl-CoA dehydrogenase C-terminal domain-like"/>
    <property type="match status" value="1"/>
</dbReference>
<dbReference type="GO" id="GO:0005759">
    <property type="term" value="C:mitochondrial matrix"/>
    <property type="evidence" value="ECO:0007669"/>
    <property type="project" value="UniProtKB-SubCell"/>
</dbReference>
<dbReference type="GeneID" id="112048050"/>
<dbReference type="AlphaFoldDB" id="A0A6J1N2S0"/>
<dbReference type="Gene3D" id="1.20.140.10">
    <property type="entry name" value="Butyryl-CoA Dehydrogenase, subunit A, domain 3"/>
    <property type="match status" value="1"/>
</dbReference>
<dbReference type="InterPro" id="IPR009100">
    <property type="entry name" value="AcylCoA_DH/oxidase_NM_dom_sf"/>
</dbReference>
<dbReference type="InterPro" id="IPR009075">
    <property type="entry name" value="AcylCo_DH/oxidase_C"/>
</dbReference>
<dbReference type="InterPro" id="IPR006089">
    <property type="entry name" value="Acyl-CoA_DH_CS"/>
</dbReference>
<evidence type="ECO:0000259" key="10">
    <source>
        <dbReference type="Pfam" id="PF02771"/>
    </source>
</evidence>
<gene>
    <name evidence="12" type="primary">LOC112048050</name>
</gene>
<proteinExistence type="inferred from homology"/>
<evidence type="ECO:0000259" key="9">
    <source>
        <dbReference type="Pfam" id="PF02770"/>
    </source>
</evidence>
<dbReference type="Gene3D" id="1.10.540.10">
    <property type="entry name" value="Acyl-CoA dehydrogenase/oxidase, N-terminal domain"/>
    <property type="match status" value="1"/>
</dbReference>
<dbReference type="OrthoDB" id="434771at2759"/>
<keyword evidence="11" id="KW-1185">Reference proteome</keyword>
<dbReference type="GO" id="GO:0051793">
    <property type="term" value="P:medium-chain fatty acid catabolic process"/>
    <property type="evidence" value="ECO:0007669"/>
    <property type="project" value="TreeGrafter"/>
</dbReference>
<reference evidence="12" key="1">
    <citation type="submission" date="2025-08" db="UniProtKB">
        <authorList>
            <consortium name="RefSeq"/>
        </authorList>
    </citation>
    <scope>IDENTIFICATION</scope>
</reference>
<evidence type="ECO:0000256" key="7">
    <source>
        <dbReference type="RuleBase" id="RU362125"/>
    </source>
</evidence>
<dbReference type="Pfam" id="PF00441">
    <property type="entry name" value="Acyl-CoA_dh_1"/>
    <property type="match status" value="1"/>
</dbReference>
<dbReference type="PANTHER" id="PTHR48083:SF2">
    <property type="entry name" value="MEDIUM-CHAIN SPECIFIC ACYL-COA DEHYDROGENASE, MITOCHONDRIAL"/>
    <property type="match status" value="1"/>
</dbReference>
<evidence type="ECO:0000256" key="5">
    <source>
        <dbReference type="ARBA" id="ARBA00022827"/>
    </source>
</evidence>
<dbReference type="PROSITE" id="PS00073">
    <property type="entry name" value="ACYL_COA_DH_2"/>
    <property type="match status" value="1"/>
</dbReference>
<dbReference type="InterPro" id="IPR036250">
    <property type="entry name" value="AcylCo_DH-like_C"/>
</dbReference>
<dbReference type="InterPro" id="IPR046373">
    <property type="entry name" value="Acyl-CoA_Oxase/DH_mid-dom_sf"/>
</dbReference>
<keyword evidence="4 7" id="KW-0285">Flavoprotein</keyword>
<dbReference type="Pfam" id="PF02771">
    <property type="entry name" value="Acyl-CoA_dh_N"/>
    <property type="match status" value="1"/>
</dbReference>
<dbReference type="PANTHER" id="PTHR48083">
    <property type="entry name" value="MEDIUM-CHAIN SPECIFIC ACYL-COA DEHYDROGENASE, MITOCHONDRIAL-RELATED"/>
    <property type="match status" value="1"/>
</dbReference>
<comment type="cofactor">
    <cofactor evidence="1 7">
        <name>FAD</name>
        <dbReference type="ChEBI" id="CHEBI:57692"/>
    </cofactor>
</comment>
<dbReference type="GO" id="GO:0050660">
    <property type="term" value="F:flavin adenine dinucleotide binding"/>
    <property type="evidence" value="ECO:0007669"/>
    <property type="project" value="InterPro"/>
</dbReference>
<feature type="domain" description="Acyl-CoA dehydrogenase/oxidase N-terminal" evidence="10">
    <location>
        <begin position="41"/>
        <end position="151"/>
    </location>
</feature>
<keyword evidence="6 7" id="KW-0560">Oxidoreductase</keyword>
<feature type="domain" description="Acyl-CoA oxidase/dehydrogenase middle" evidence="9">
    <location>
        <begin position="157"/>
        <end position="255"/>
    </location>
</feature>
<evidence type="ECO:0000256" key="6">
    <source>
        <dbReference type="ARBA" id="ARBA00023002"/>
    </source>
</evidence>
<dbReference type="SUPFAM" id="SSF56645">
    <property type="entry name" value="Acyl-CoA dehydrogenase NM domain-like"/>
    <property type="match status" value="1"/>
</dbReference>
<dbReference type="InterPro" id="IPR037069">
    <property type="entry name" value="AcylCoA_DH/ox_N_sf"/>
</dbReference>
<dbReference type="PROSITE" id="PS00072">
    <property type="entry name" value="ACYL_COA_DH_1"/>
    <property type="match status" value="1"/>
</dbReference>
<dbReference type="Proteomes" id="UP001652582">
    <property type="component" value="Chromosome Z"/>
</dbReference>
<name>A0A6J1N2S0_BICAN</name>
<organism evidence="11 12">
    <name type="scientific">Bicyclus anynana</name>
    <name type="common">Squinting bush brown butterfly</name>
    <dbReference type="NCBI Taxonomy" id="110368"/>
    <lineage>
        <taxon>Eukaryota</taxon>
        <taxon>Metazoa</taxon>
        <taxon>Ecdysozoa</taxon>
        <taxon>Arthropoda</taxon>
        <taxon>Hexapoda</taxon>
        <taxon>Insecta</taxon>
        <taxon>Pterygota</taxon>
        <taxon>Neoptera</taxon>
        <taxon>Endopterygota</taxon>
        <taxon>Lepidoptera</taxon>
        <taxon>Glossata</taxon>
        <taxon>Ditrysia</taxon>
        <taxon>Papilionoidea</taxon>
        <taxon>Nymphalidae</taxon>
        <taxon>Satyrinae</taxon>
        <taxon>Satyrini</taxon>
        <taxon>Mycalesina</taxon>
        <taxon>Bicyclus</taxon>
    </lineage>
</organism>
<dbReference type="GO" id="GO:0070991">
    <property type="term" value="F:medium-chain fatty acyl-CoA dehydrogenase activity"/>
    <property type="evidence" value="ECO:0007669"/>
    <property type="project" value="UniProtKB-EC"/>
</dbReference>
<dbReference type="Gene3D" id="2.40.110.10">
    <property type="entry name" value="Butyryl-CoA Dehydrogenase, subunit A, domain 2"/>
    <property type="match status" value="1"/>
</dbReference>